<dbReference type="InterPro" id="IPR004358">
    <property type="entry name" value="Sig_transdc_His_kin-like_C"/>
</dbReference>
<feature type="domain" description="Histidine kinase" evidence="16">
    <location>
        <begin position="238"/>
        <end position="449"/>
    </location>
</feature>
<dbReference type="SMART" id="SM00387">
    <property type="entry name" value="HATPase_c"/>
    <property type="match status" value="1"/>
</dbReference>
<dbReference type="Pfam" id="PF18719">
    <property type="entry name" value="ArlS_N"/>
    <property type="match status" value="1"/>
</dbReference>
<keyword evidence="13" id="KW-0902">Two-component regulatory system</keyword>
<feature type="transmembrane region" description="Helical" evidence="15">
    <location>
        <begin position="148"/>
        <end position="174"/>
    </location>
</feature>
<dbReference type="Pfam" id="PF00512">
    <property type="entry name" value="HisKA"/>
    <property type="match status" value="1"/>
</dbReference>
<comment type="subcellular location">
    <subcellularLocation>
        <location evidence="2">Cell membrane</location>
        <topology evidence="2">Multi-pass membrane protein</topology>
    </subcellularLocation>
</comment>
<dbReference type="InterPro" id="IPR003660">
    <property type="entry name" value="HAMP_dom"/>
</dbReference>
<dbReference type="InterPro" id="IPR036890">
    <property type="entry name" value="HATPase_C_sf"/>
</dbReference>
<evidence type="ECO:0000313" key="19">
    <source>
        <dbReference type="Proteomes" id="UP001153404"/>
    </source>
</evidence>
<protein>
    <recommendedName>
        <fullName evidence="4">Signal transduction histidine-protein kinase ArlS</fullName>
        <ecNumber evidence="3">2.7.13.3</ecNumber>
    </recommendedName>
</protein>
<keyword evidence="12 15" id="KW-1133">Transmembrane helix</keyword>
<name>A0A9X4QW02_9BACL</name>
<keyword evidence="7" id="KW-0808">Transferase</keyword>
<keyword evidence="8 15" id="KW-0812">Transmembrane</keyword>
<dbReference type="InterPro" id="IPR036097">
    <property type="entry name" value="HisK_dim/P_sf"/>
</dbReference>
<dbReference type="PRINTS" id="PR00344">
    <property type="entry name" value="BCTRLSENSOR"/>
</dbReference>
<evidence type="ECO:0000256" key="14">
    <source>
        <dbReference type="ARBA" id="ARBA00023136"/>
    </source>
</evidence>
<dbReference type="Gene3D" id="6.10.340.10">
    <property type="match status" value="1"/>
</dbReference>
<accession>A0A9X4QW02</accession>
<evidence type="ECO:0000256" key="6">
    <source>
        <dbReference type="ARBA" id="ARBA00022553"/>
    </source>
</evidence>
<organism evidence="18 19">
    <name type="scientific">Cohnella rhizosphaerae</name>
    <dbReference type="NCBI Taxonomy" id="1457232"/>
    <lineage>
        <taxon>Bacteria</taxon>
        <taxon>Bacillati</taxon>
        <taxon>Bacillota</taxon>
        <taxon>Bacilli</taxon>
        <taxon>Bacillales</taxon>
        <taxon>Paenibacillaceae</taxon>
        <taxon>Cohnella</taxon>
    </lineage>
</organism>
<dbReference type="InterPro" id="IPR005467">
    <property type="entry name" value="His_kinase_dom"/>
</dbReference>
<reference evidence="18" key="1">
    <citation type="submission" date="2022-10" db="EMBL/GenBank/DDBJ databases">
        <title>Comparative genomic analysis of Cohnella hashimotonis sp. nov., isolated from the International Space Station.</title>
        <authorList>
            <person name="Simpson A."/>
            <person name="Venkateswaran K."/>
        </authorList>
    </citation>
    <scope>NUCLEOTIDE SEQUENCE</scope>
    <source>
        <strain evidence="18">DSM 28161</strain>
    </source>
</reference>
<keyword evidence="6" id="KW-0597">Phosphoprotein</keyword>
<evidence type="ECO:0000256" key="13">
    <source>
        <dbReference type="ARBA" id="ARBA00023012"/>
    </source>
</evidence>
<feature type="transmembrane region" description="Helical" evidence="15">
    <location>
        <begin position="12"/>
        <end position="31"/>
    </location>
</feature>
<keyword evidence="9" id="KW-0547">Nucleotide-binding</keyword>
<gene>
    <name evidence="18" type="ORF">OMP40_29430</name>
</gene>
<dbReference type="PROSITE" id="PS50885">
    <property type="entry name" value="HAMP"/>
    <property type="match status" value="1"/>
</dbReference>
<sequence>MTLRLRFTLFTVFWLIFILILYNVFVYYFVIKVTTRGELQLLSSKADLVMETLRKNEMAGIDDAALLKDMYNVNEMMRIVTPDSRVVNSVGVDKQLLALPKEVRTMSHSDTIKVDGHRVLTWSVPIYDNHRLIGQIDSARYLTALDGYLQILLGALSVTSVGAIIFAILGTYWFTSRLTGPIGQMVQTMREIDRSGKLQRVKMGREESVELQQLIRAFNQMIDRLDRTIERQKQFVADASHELKTPLTVIGSYADMLKRWGRDDVTVRDEAIEAIARETERLKKLTLSMLTLAEAEQDDWLSKSRFDIVAIVNDLSGVLRATFLRHVRVHAGSGTVQMVGDKDKIRQMILIFLDNAIKYSKEPIDVRIRSEKNTVRIEVTDYGIGISENEIPYLFERFYRVDEARHRATGGSGLGLSIAKRIIDLHGGTVEVFSKPGSGTTIAIALPYK</sequence>
<dbReference type="Pfam" id="PF02518">
    <property type="entry name" value="HATPase_c"/>
    <property type="match status" value="1"/>
</dbReference>
<dbReference type="CDD" id="cd06225">
    <property type="entry name" value="HAMP"/>
    <property type="match status" value="1"/>
</dbReference>
<dbReference type="CDD" id="cd00082">
    <property type="entry name" value="HisKA"/>
    <property type="match status" value="1"/>
</dbReference>
<dbReference type="RefSeq" id="WP_277536659.1">
    <property type="nucleotide sequence ID" value="NZ_JAPDIA010000008.1"/>
</dbReference>
<dbReference type="InterPro" id="IPR050428">
    <property type="entry name" value="TCS_sensor_his_kinase"/>
</dbReference>
<dbReference type="Proteomes" id="UP001153404">
    <property type="component" value="Unassembled WGS sequence"/>
</dbReference>
<dbReference type="InterPro" id="IPR003594">
    <property type="entry name" value="HATPase_dom"/>
</dbReference>
<evidence type="ECO:0000256" key="10">
    <source>
        <dbReference type="ARBA" id="ARBA00022777"/>
    </source>
</evidence>
<dbReference type="GO" id="GO:0005524">
    <property type="term" value="F:ATP binding"/>
    <property type="evidence" value="ECO:0007669"/>
    <property type="project" value="UniProtKB-KW"/>
</dbReference>
<dbReference type="InterPro" id="IPR003661">
    <property type="entry name" value="HisK_dim/P_dom"/>
</dbReference>
<dbReference type="GO" id="GO:0005886">
    <property type="term" value="C:plasma membrane"/>
    <property type="evidence" value="ECO:0007669"/>
    <property type="project" value="UniProtKB-SubCell"/>
</dbReference>
<dbReference type="Pfam" id="PF00672">
    <property type="entry name" value="HAMP"/>
    <property type="match status" value="1"/>
</dbReference>
<evidence type="ECO:0000256" key="11">
    <source>
        <dbReference type="ARBA" id="ARBA00022840"/>
    </source>
</evidence>
<dbReference type="AlphaFoldDB" id="A0A9X4QW02"/>
<dbReference type="SUPFAM" id="SSF55874">
    <property type="entry name" value="ATPase domain of HSP90 chaperone/DNA topoisomerase II/histidine kinase"/>
    <property type="match status" value="1"/>
</dbReference>
<dbReference type="PROSITE" id="PS50109">
    <property type="entry name" value="HIS_KIN"/>
    <property type="match status" value="1"/>
</dbReference>
<comment type="catalytic activity">
    <reaction evidence="1">
        <text>ATP + protein L-histidine = ADP + protein N-phospho-L-histidine.</text>
        <dbReference type="EC" id="2.7.13.3"/>
    </reaction>
</comment>
<keyword evidence="5" id="KW-1003">Cell membrane</keyword>
<dbReference type="FunFam" id="1.10.287.130:FF:000001">
    <property type="entry name" value="Two-component sensor histidine kinase"/>
    <property type="match status" value="1"/>
</dbReference>
<dbReference type="EMBL" id="JAPDIA010000008">
    <property type="protein sequence ID" value="MDG0812983.1"/>
    <property type="molecule type" value="Genomic_DNA"/>
</dbReference>
<evidence type="ECO:0000256" key="8">
    <source>
        <dbReference type="ARBA" id="ARBA00022692"/>
    </source>
</evidence>
<dbReference type="InterPro" id="IPR041610">
    <property type="entry name" value="ArlS_N"/>
</dbReference>
<evidence type="ECO:0000259" key="16">
    <source>
        <dbReference type="PROSITE" id="PS50109"/>
    </source>
</evidence>
<dbReference type="CDD" id="cd00075">
    <property type="entry name" value="HATPase"/>
    <property type="match status" value="1"/>
</dbReference>
<dbReference type="PANTHER" id="PTHR45436:SF5">
    <property type="entry name" value="SENSOR HISTIDINE KINASE TRCS"/>
    <property type="match status" value="1"/>
</dbReference>
<comment type="caution">
    <text evidence="18">The sequence shown here is derived from an EMBL/GenBank/DDBJ whole genome shotgun (WGS) entry which is preliminary data.</text>
</comment>
<dbReference type="Gene3D" id="1.10.287.130">
    <property type="match status" value="1"/>
</dbReference>
<dbReference type="EC" id="2.7.13.3" evidence="3"/>
<dbReference type="SUPFAM" id="SSF47384">
    <property type="entry name" value="Homodimeric domain of signal transducing histidine kinase"/>
    <property type="match status" value="1"/>
</dbReference>
<evidence type="ECO:0000256" key="4">
    <source>
        <dbReference type="ARBA" id="ARBA00015735"/>
    </source>
</evidence>
<keyword evidence="19" id="KW-1185">Reference proteome</keyword>
<dbReference type="PANTHER" id="PTHR45436">
    <property type="entry name" value="SENSOR HISTIDINE KINASE YKOH"/>
    <property type="match status" value="1"/>
</dbReference>
<keyword evidence="10 18" id="KW-0418">Kinase</keyword>
<evidence type="ECO:0000256" key="12">
    <source>
        <dbReference type="ARBA" id="ARBA00022989"/>
    </source>
</evidence>
<evidence type="ECO:0000256" key="9">
    <source>
        <dbReference type="ARBA" id="ARBA00022741"/>
    </source>
</evidence>
<evidence type="ECO:0000256" key="5">
    <source>
        <dbReference type="ARBA" id="ARBA00022475"/>
    </source>
</evidence>
<dbReference type="GO" id="GO:0000155">
    <property type="term" value="F:phosphorelay sensor kinase activity"/>
    <property type="evidence" value="ECO:0007669"/>
    <property type="project" value="InterPro"/>
</dbReference>
<dbReference type="FunFam" id="3.30.565.10:FF:000006">
    <property type="entry name" value="Sensor histidine kinase WalK"/>
    <property type="match status" value="1"/>
</dbReference>
<evidence type="ECO:0000256" key="2">
    <source>
        <dbReference type="ARBA" id="ARBA00004651"/>
    </source>
</evidence>
<dbReference type="SMART" id="SM00388">
    <property type="entry name" value="HisKA"/>
    <property type="match status" value="1"/>
</dbReference>
<evidence type="ECO:0000256" key="1">
    <source>
        <dbReference type="ARBA" id="ARBA00000085"/>
    </source>
</evidence>
<keyword evidence="14 15" id="KW-0472">Membrane</keyword>
<keyword evidence="11" id="KW-0067">ATP-binding</keyword>
<evidence type="ECO:0000256" key="3">
    <source>
        <dbReference type="ARBA" id="ARBA00012438"/>
    </source>
</evidence>
<dbReference type="SMART" id="SM00304">
    <property type="entry name" value="HAMP"/>
    <property type="match status" value="1"/>
</dbReference>
<evidence type="ECO:0000313" key="18">
    <source>
        <dbReference type="EMBL" id="MDG0812983.1"/>
    </source>
</evidence>
<evidence type="ECO:0000259" key="17">
    <source>
        <dbReference type="PROSITE" id="PS50885"/>
    </source>
</evidence>
<evidence type="ECO:0000256" key="7">
    <source>
        <dbReference type="ARBA" id="ARBA00022679"/>
    </source>
</evidence>
<feature type="domain" description="HAMP" evidence="17">
    <location>
        <begin position="176"/>
        <end position="230"/>
    </location>
</feature>
<proteinExistence type="predicted"/>
<dbReference type="Gene3D" id="3.30.565.10">
    <property type="entry name" value="Histidine kinase-like ATPase, C-terminal domain"/>
    <property type="match status" value="1"/>
</dbReference>
<evidence type="ECO:0000256" key="15">
    <source>
        <dbReference type="SAM" id="Phobius"/>
    </source>
</evidence>